<name>A0A087GX64_ARAAL</name>
<evidence type="ECO:0000313" key="1">
    <source>
        <dbReference type="EMBL" id="KFK34466.1"/>
    </source>
</evidence>
<dbReference type="GO" id="GO:0005634">
    <property type="term" value="C:nucleus"/>
    <property type="evidence" value="ECO:0007669"/>
    <property type="project" value="TreeGrafter"/>
</dbReference>
<evidence type="ECO:0000313" key="2">
    <source>
        <dbReference type="Proteomes" id="UP000029120"/>
    </source>
</evidence>
<proteinExistence type="predicted"/>
<sequence>MDHQGVKFSEVNAFELRIDGSHLDVTLHLGFPRSIVSHSQQACCHIDSQNHQVIGQHLAYAALDHPLSLQLRHSRLERLKFEKRRQAHTCIVAI</sequence>
<dbReference type="OrthoDB" id="18781at2759"/>
<keyword evidence="2" id="KW-1185">Reference proteome</keyword>
<organism evidence="1 2">
    <name type="scientific">Arabis alpina</name>
    <name type="common">Alpine rock-cress</name>
    <dbReference type="NCBI Taxonomy" id="50452"/>
    <lineage>
        <taxon>Eukaryota</taxon>
        <taxon>Viridiplantae</taxon>
        <taxon>Streptophyta</taxon>
        <taxon>Embryophyta</taxon>
        <taxon>Tracheophyta</taxon>
        <taxon>Spermatophyta</taxon>
        <taxon>Magnoliopsida</taxon>
        <taxon>eudicotyledons</taxon>
        <taxon>Gunneridae</taxon>
        <taxon>Pentapetalae</taxon>
        <taxon>rosids</taxon>
        <taxon>malvids</taxon>
        <taxon>Brassicales</taxon>
        <taxon>Brassicaceae</taxon>
        <taxon>Arabideae</taxon>
        <taxon>Arabis</taxon>
    </lineage>
</organism>
<dbReference type="GO" id="GO:0006289">
    <property type="term" value="P:nucleotide-excision repair"/>
    <property type="evidence" value="ECO:0007669"/>
    <property type="project" value="TreeGrafter"/>
</dbReference>
<dbReference type="EMBL" id="CM002873">
    <property type="protein sequence ID" value="KFK34466.1"/>
    <property type="molecule type" value="Genomic_DNA"/>
</dbReference>
<reference evidence="2" key="1">
    <citation type="journal article" date="2015" name="Nat. Plants">
        <title>Genome expansion of Arabis alpina linked with retrotransposition and reduced symmetric DNA methylation.</title>
        <authorList>
            <person name="Willing E.M."/>
            <person name="Rawat V."/>
            <person name="Mandakova T."/>
            <person name="Maumus F."/>
            <person name="James G.V."/>
            <person name="Nordstroem K.J."/>
            <person name="Becker C."/>
            <person name="Warthmann N."/>
            <person name="Chica C."/>
            <person name="Szarzynska B."/>
            <person name="Zytnicki M."/>
            <person name="Albani M.C."/>
            <person name="Kiefer C."/>
            <person name="Bergonzi S."/>
            <person name="Castaings L."/>
            <person name="Mateos J.L."/>
            <person name="Berns M.C."/>
            <person name="Bujdoso N."/>
            <person name="Piofczyk T."/>
            <person name="de Lorenzo L."/>
            <person name="Barrero-Sicilia C."/>
            <person name="Mateos I."/>
            <person name="Piednoel M."/>
            <person name="Hagmann J."/>
            <person name="Chen-Min-Tao R."/>
            <person name="Iglesias-Fernandez R."/>
            <person name="Schuster S.C."/>
            <person name="Alonso-Blanco C."/>
            <person name="Roudier F."/>
            <person name="Carbonero P."/>
            <person name="Paz-Ares J."/>
            <person name="Davis S.J."/>
            <person name="Pecinka A."/>
            <person name="Quesneville H."/>
            <person name="Colot V."/>
            <person name="Lysak M.A."/>
            <person name="Weigel D."/>
            <person name="Coupland G."/>
            <person name="Schneeberger K."/>
        </authorList>
    </citation>
    <scope>NUCLEOTIDE SEQUENCE [LARGE SCALE GENOMIC DNA]</scope>
    <source>
        <strain evidence="2">cv. Pajares</strain>
    </source>
</reference>
<dbReference type="PANTHER" id="PTHR47957">
    <property type="entry name" value="ATP-DEPENDENT HELICASE HRQ1"/>
    <property type="match status" value="1"/>
</dbReference>
<dbReference type="Gramene" id="KFK34466">
    <property type="protein sequence ID" value="KFK34466"/>
    <property type="gene ID" value="AALP_AA5G149000"/>
</dbReference>
<dbReference type="AlphaFoldDB" id="A0A087GX64"/>
<accession>A0A087GX64</accession>
<protein>
    <submittedName>
        <fullName evidence="1">Uncharacterized protein</fullName>
    </submittedName>
</protein>
<dbReference type="GO" id="GO:0036297">
    <property type="term" value="P:interstrand cross-link repair"/>
    <property type="evidence" value="ECO:0007669"/>
    <property type="project" value="TreeGrafter"/>
</dbReference>
<dbReference type="eggNOG" id="KOG4150">
    <property type="taxonomic scope" value="Eukaryota"/>
</dbReference>
<dbReference type="GO" id="GO:0043138">
    <property type="term" value="F:3'-5' DNA helicase activity"/>
    <property type="evidence" value="ECO:0007669"/>
    <property type="project" value="TreeGrafter"/>
</dbReference>
<dbReference type="Proteomes" id="UP000029120">
    <property type="component" value="Chromosome 5"/>
</dbReference>
<gene>
    <name evidence="1" type="ordered locus">AALP_Aa5g149000</name>
</gene>
<dbReference type="PANTHER" id="PTHR47957:SF3">
    <property type="entry name" value="ATP-DEPENDENT HELICASE HRQ1"/>
    <property type="match status" value="1"/>
</dbReference>